<comment type="caution">
    <text evidence="4">The sequence shown here is derived from an EMBL/GenBank/DDBJ whole genome shotgun (WGS) entry which is preliminary data.</text>
</comment>
<dbReference type="Proteomes" id="UP001372834">
    <property type="component" value="Unassembled WGS sequence"/>
</dbReference>
<keyword evidence="2" id="KW-0560">Oxidoreductase</keyword>
<evidence type="ECO:0000313" key="3">
    <source>
        <dbReference type="EMBL" id="KAK6624145.1"/>
    </source>
</evidence>
<sequence>MDATFFEEHLNRDLYKPKKPLFVKKKPIRVLVTDAGGKIAYNIIYQLCRGNVFGRDQEIVIHLINSRGSNPHKSVFLELEQCGFSSYTDFVVSSNPEIAYYNVDVVIAIATYEEIPGRSISDSMVYQMIKARQVAVYVQQYANKDAKIIFAGPSTKAITILLGAFHKFAPKISHSNITAASMLDIVVSKSLLAKKLKTTTDKIKNVVIWASTFPDICNATVTMYPPGDRGNWKMKKVPIAEAIQDDMWLFKTFPMDIYGRLMSPDLLKYGKAVTQSVVLHLQYLFQGSDKFDEMPSMSVISPPGKLYGVPQNVGFSFPVRTAQGKWTIVEDVKYGMATHLNILRSVFNLTHSVMANSIMKVVSYMLDYEAVKQQVVDLHHRHFIEEVIETRNWINRYFVTPNPAEGVIKLRDRTRESKKSIAWDDEANAGRKKLAASKSAIRFSLETADKEVQVMTERRSRRGSAFSTKSDEMLCLIGSMKTKSLVKM</sequence>
<evidence type="ECO:0000256" key="1">
    <source>
        <dbReference type="ARBA" id="ARBA00009613"/>
    </source>
</evidence>
<dbReference type="EMBL" id="JAWJWF010000046">
    <property type="protein sequence ID" value="KAK6624145.1"/>
    <property type="molecule type" value="Genomic_DNA"/>
</dbReference>
<dbReference type="InterPro" id="IPR036291">
    <property type="entry name" value="NAD(P)-bd_dom_sf"/>
</dbReference>
<dbReference type="SUPFAM" id="SSF56327">
    <property type="entry name" value="LDH C-terminal domain-like"/>
    <property type="match status" value="1"/>
</dbReference>
<accession>A0AAN8SBU7</accession>
<evidence type="ECO:0000313" key="6">
    <source>
        <dbReference type="Proteomes" id="UP001372834"/>
    </source>
</evidence>
<dbReference type="AlphaFoldDB" id="A0AAN8SBU7"/>
<dbReference type="GO" id="GO:0016616">
    <property type="term" value="F:oxidoreductase activity, acting on the CH-OH group of donors, NAD or NADP as acceptor"/>
    <property type="evidence" value="ECO:0007669"/>
    <property type="project" value="InterPro"/>
</dbReference>
<reference evidence="4 6" key="1">
    <citation type="submission" date="2023-10" db="EMBL/GenBank/DDBJ databases">
        <title>Genomes of two closely related lineages of the louse Polyplax serrata with different host specificities.</title>
        <authorList>
            <person name="Martinu J."/>
            <person name="Tarabai H."/>
            <person name="Stefka J."/>
            <person name="Hypsa V."/>
        </authorList>
    </citation>
    <scope>NUCLEOTIDE SEQUENCE [LARGE SCALE GENOMIC DNA]</scope>
    <source>
        <strain evidence="3">98ZLc_SE</strain>
        <strain evidence="4">HR10_N</strain>
    </source>
</reference>
<dbReference type="EMBL" id="JAWJWE010000002">
    <property type="protein sequence ID" value="KAK6643034.1"/>
    <property type="molecule type" value="Genomic_DNA"/>
</dbReference>
<dbReference type="GO" id="GO:0006108">
    <property type="term" value="P:malate metabolic process"/>
    <property type="evidence" value="ECO:0007669"/>
    <property type="project" value="InterPro"/>
</dbReference>
<evidence type="ECO:0000313" key="4">
    <source>
        <dbReference type="EMBL" id="KAK6643034.1"/>
    </source>
</evidence>
<proteinExistence type="inferred from homology"/>
<keyword evidence="5" id="KW-1185">Reference proteome</keyword>
<comment type="similarity">
    <text evidence="1">Belongs to the LDH/MDH superfamily. MDH type 2 family.</text>
</comment>
<protein>
    <recommendedName>
        <fullName evidence="7">Malate dehydrogenase</fullName>
    </recommendedName>
</protein>
<gene>
    <name evidence="4" type="ORF">RUM43_004537</name>
    <name evidence="3" type="ORF">RUM44_011003</name>
</gene>
<dbReference type="Gene3D" id="3.40.50.720">
    <property type="entry name" value="NAD(P)-binding Rossmann-like Domain"/>
    <property type="match status" value="1"/>
</dbReference>
<dbReference type="GO" id="GO:0016615">
    <property type="term" value="F:malate dehydrogenase activity"/>
    <property type="evidence" value="ECO:0007669"/>
    <property type="project" value="InterPro"/>
</dbReference>
<dbReference type="SUPFAM" id="SSF51735">
    <property type="entry name" value="NAD(P)-binding Rossmann-fold domains"/>
    <property type="match status" value="1"/>
</dbReference>
<evidence type="ECO:0000313" key="5">
    <source>
        <dbReference type="Proteomes" id="UP001359485"/>
    </source>
</evidence>
<dbReference type="PANTHER" id="PTHR23382">
    <property type="entry name" value="MALATE DEHYDROGENASE"/>
    <property type="match status" value="1"/>
</dbReference>
<dbReference type="InterPro" id="IPR015955">
    <property type="entry name" value="Lactate_DH/Glyco_Ohase_4_C"/>
</dbReference>
<dbReference type="InterPro" id="IPR010945">
    <property type="entry name" value="Malate_DH_type2"/>
</dbReference>
<dbReference type="Proteomes" id="UP001359485">
    <property type="component" value="Unassembled WGS sequence"/>
</dbReference>
<name>A0AAN8SBU7_POLSC</name>
<organism evidence="4 6">
    <name type="scientific">Polyplax serrata</name>
    <name type="common">Common mouse louse</name>
    <dbReference type="NCBI Taxonomy" id="468196"/>
    <lineage>
        <taxon>Eukaryota</taxon>
        <taxon>Metazoa</taxon>
        <taxon>Ecdysozoa</taxon>
        <taxon>Arthropoda</taxon>
        <taxon>Hexapoda</taxon>
        <taxon>Insecta</taxon>
        <taxon>Pterygota</taxon>
        <taxon>Neoptera</taxon>
        <taxon>Paraneoptera</taxon>
        <taxon>Psocodea</taxon>
        <taxon>Troctomorpha</taxon>
        <taxon>Phthiraptera</taxon>
        <taxon>Anoplura</taxon>
        <taxon>Polyplacidae</taxon>
        <taxon>Polyplax</taxon>
    </lineage>
</organism>
<dbReference type="Gene3D" id="3.90.110.10">
    <property type="entry name" value="Lactate dehydrogenase/glycoside hydrolase, family 4, C-terminal"/>
    <property type="match status" value="1"/>
</dbReference>
<evidence type="ECO:0000256" key="2">
    <source>
        <dbReference type="ARBA" id="ARBA00023002"/>
    </source>
</evidence>
<evidence type="ECO:0008006" key="7">
    <source>
        <dbReference type="Google" id="ProtNLM"/>
    </source>
</evidence>